<sequence>MYAAPFYNQQRPQEIYDSNNVIKMDSTTTSSSVFSNNDMDYAARVKEMEDYYLKTLLTEDDDDEERLNTSTSAFSNDDLYSSDSTSTGSPSSPNNIAKLNNFYNPFLTNTTNYYNTTLNVPHSEPTLEVEINNAFNPSISSLPLTSENLEKLSQNSLSNQQLAQQQLRMLQTQFVDTSIMSQQRLSHNMTKKLSQKDSNPDQINKQLYKTELCESFTTKGTCKYGNKCQFAHGLEELKLKERRSNFRTKPCVNWAKLGYCPYGKRCCFKHGKDRDIQIYVNAGAIKKHEDTIHQTNIDSVQVKKHLHPNVKKLQRMTW</sequence>
<dbReference type="InterPro" id="IPR045877">
    <property type="entry name" value="ZFP36-like"/>
</dbReference>
<dbReference type="GO" id="GO:0006879">
    <property type="term" value="P:intracellular iron ion homeostasis"/>
    <property type="evidence" value="ECO:0007669"/>
    <property type="project" value="UniProtKB-ARBA"/>
</dbReference>
<feature type="domain" description="C3H1-type" evidence="7">
    <location>
        <begin position="207"/>
        <end position="235"/>
    </location>
</feature>
<dbReference type="OrthoDB" id="410307at2759"/>
<dbReference type="GO" id="GO:0003729">
    <property type="term" value="F:mRNA binding"/>
    <property type="evidence" value="ECO:0007669"/>
    <property type="project" value="InterPro"/>
</dbReference>
<accession>A0A9P6W071</accession>
<dbReference type="SUPFAM" id="SSF90229">
    <property type="entry name" value="CCCH zinc finger"/>
    <property type="match status" value="2"/>
</dbReference>
<evidence type="ECO:0000256" key="3">
    <source>
        <dbReference type="ARBA" id="ARBA00022771"/>
    </source>
</evidence>
<feature type="region of interest" description="Disordered" evidence="6">
    <location>
        <begin position="61"/>
        <end position="95"/>
    </location>
</feature>
<dbReference type="AlphaFoldDB" id="A0A9P6W071"/>
<evidence type="ECO:0000256" key="4">
    <source>
        <dbReference type="ARBA" id="ARBA00022833"/>
    </source>
</evidence>
<evidence type="ECO:0000256" key="1">
    <source>
        <dbReference type="ARBA" id="ARBA00022723"/>
    </source>
</evidence>
<protein>
    <recommendedName>
        <fullName evidence="7">C3H1-type domain-containing protein</fullName>
    </recommendedName>
</protein>
<evidence type="ECO:0000256" key="5">
    <source>
        <dbReference type="PROSITE-ProRule" id="PRU00723"/>
    </source>
</evidence>
<feature type="zinc finger region" description="C3H1-type" evidence="5">
    <location>
        <begin position="245"/>
        <end position="273"/>
    </location>
</feature>
<evidence type="ECO:0000259" key="7">
    <source>
        <dbReference type="PROSITE" id="PS50103"/>
    </source>
</evidence>
<feature type="compositionally biased region" description="Low complexity" evidence="6">
    <location>
        <begin position="75"/>
        <end position="95"/>
    </location>
</feature>
<keyword evidence="4 5" id="KW-0862">Zinc</keyword>
<proteinExistence type="predicted"/>
<dbReference type="EMBL" id="PUHR01000182">
    <property type="protein sequence ID" value="KAG0660034.1"/>
    <property type="molecule type" value="Genomic_DNA"/>
</dbReference>
<feature type="domain" description="C3H1-type" evidence="7">
    <location>
        <begin position="245"/>
        <end position="273"/>
    </location>
</feature>
<dbReference type="GO" id="GO:0008270">
    <property type="term" value="F:zinc ion binding"/>
    <property type="evidence" value="ECO:0007669"/>
    <property type="project" value="UniProtKB-KW"/>
</dbReference>
<dbReference type="Pfam" id="PF00642">
    <property type="entry name" value="zf-CCCH"/>
    <property type="match status" value="2"/>
</dbReference>
<evidence type="ECO:0000313" key="9">
    <source>
        <dbReference type="Proteomes" id="UP000750334"/>
    </source>
</evidence>
<dbReference type="FunFam" id="4.10.1000.10:FF:000001">
    <property type="entry name" value="zinc finger CCCH domain-containing protein 15-like"/>
    <property type="match status" value="1"/>
</dbReference>
<keyword evidence="9" id="KW-1185">Reference proteome</keyword>
<dbReference type="Gene3D" id="4.10.1000.10">
    <property type="entry name" value="Zinc finger, CCCH-type"/>
    <property type="match status" value="2"/>
</dbReference>
<dbReference type="SMART" id="SM00356">
    <property type="entry name" value="ZnF_C3H1"/>
    <property type="match status" value="2"/>
</dbReference>
<keyword evidence="2" id="KW-0677">Repeat</keyword>
<keyword evidence="3 5" id="KW-0863">Zinc-finger</keyword>
<reference evidence="8 9" key="1">
    <citation type="submission" date="2020-11" db="EMBL/GenBank/DDBJ databases">
        <title>Kefir isolates.</title>
        <authorList>
            <person name="Marcisauskas S."/>
            <person name="Kim Y."/>
            <person name="Blasche S."/>
        </authorList>
    </citation>
    <scope>NUCLEOTIDE SEQUENCE [LARGE SCALE GENOMIC DNA]</scope>
    <source>
        <strain evidence="8 9">OG2</strain>
    </source>
</reference>
<evidence type="ECO:0000256" key="6">
    <source>
        <dbReference type="SAM" id="MobiDB-lite"/>
    </source>
</evidence>
<dbReference type="InterPro" id="IPR036855">
    <property type="entry name" value="Znf_CCCH_sf"/>
</dbReference>
<gene>
    <name evidence="8" type="ORF">C6P45_001705</name>
</gene>
<dbReference type="PANTHER" id="PTHR12547">
    <property type="entry name" value="CCCH ZINC FINGER/TIS11-RELATED"/>
    <property type="match status" value="1"/>
</dbReference>
<feature type="zinc finger region" description="C3H1-type" evidence="5">
    <location>
        <begin position="207"/>
        <end position="235"/>
    </location>
</feature>
<dbReference type="FunFam" id="4.10.1000.10:FF:000018">
    <property type="entry name" value="Zinc finger protein"/>
    <property type="match status" value="1"/>
</dbReference>
<evidence type="ECO:0000256" key="2">
    <source>
        <dbReference type="ARBA" id="ARBA00022737"/>
    </source>
</evidence>
<name>A0A9P6W071_MAUEX</name>
<dbReference type="PROSITE" id="PS50103">
    <property type="entry name" value="ZF_C3H1"/>
    <property type="match status" value="2"/>
</dbReference>
<dbReference type="GO" id="GO:0000956">
    <property type="term" value="P:nuclear-transcribed mRNA catabolic process"/>
    <property type="evidence" value="ECO:0007669"/>
    <property type="project" value="UniProtKB-ARBA"/>
</dbReference>
<organism evidence="8 9">
    <name type="scientific">Maudiozyma exigua</name>
    <name type="common">Yeast</name>
    <name type="synonym">Kazachstania exigua</name>
    <dbReference type="NCBI Taxonomy" id="34358"/>
    <lineage>
        <taxon>Eukaryota</taxon>
        <taxon>Fungi</taxon>
        <taxon>Dikarya</taxon>
        <taxon>Ascomycota</taxon>
        <taxon>Saccharomycotina</taxon>
        <taxon>Saccharomycetes</taxon>
        <taxon>Saccharomycetales</taxon>
        <taxon>Saccharomycetaceae</taxon>
        <taxon>Maudiozyma</taxon>
    </lineage>
</organism>
<dbReference type="InterPro" id="IPR000571">
    <property type="entry name" value="Znf_CCCH"/>
</dbReference>
<evidence type="ECO:0000313" key="8">
    <source>
        <dbReference type="EMBL" id="KAG0660034.1"/>
    </source>
</evidence>
<dbReference type="PANTHER" id="PTHR12547:SF18">
    <property type="entry name" value="PROTEIN TIS11"/>
    <property type="match status" value="1"/>
</dbReference>
<keyword evidence="1 5" id="KW-0479">Metal-binding</keyword>
<dbReference type="Proteomes" id="UP000750334">
    <property type="component" value="Unassembled WGS sequence"/>
</dbReference>
<comment type="caution">
    <text evidence="8">The sequence shown here is derived from an EMBL/GenBank/DDBJ whole genome shotgun (WGS) entry which is preliminary data.</text>
</comment>